<organism evidence="11 12">
    <name type="scientific">Roseateles rivi</name>
    <dbReference type="NCBI Taxonomy" id="3299028"/>
    <lineage>
        <taxon>Bacteria</taxon>
        <taxon>Pseudomonadati</taxon>
        <taxon>Pseudomonadota</taxon>
        <taxon>Betaproteobacteria</taxon>
        <taxon>Burkholderiales</taxon>
        <taxon>Sphaerotilaceae</taxon>
        <taxon>Roseateles</taxon>
    </lineage>
</organism>
<dbReference type="Proteomes" id="UP001606099">
    <property type="component" value="Unassembled WGS sequence"/>
</dbReference>
<evidence type="ECO:0000256" key="2">
    <source>
        <dbReference type="ARBA" id="ARBA00010730"/>
    </source>
</evidence>
<keyword evidence="12" id="KW-1185">Reference proteome</keyword>
<evidence type="ECO:0000313" key="12">
    <source>
        <dbReference type="Proteomes" id="UP001606099"/>
    </source>
</evidence>
<evidence type="ECO:0000256" key="5">
    <source>
        <dbReference type="ARBA" id="ARBA00023277"/>
    </source>
</evidence>
<sequence>MSLCTRWVCLLALLLASAGPCSAVDQKLGAGTLLQAPRGADKRPPSAPHRSAALLGQAAPTSQWYSSLIFNPQPDPIYAQPLSIKPSPGGFELALPSKVVVPTERGDTEIHYPHRDALLLAPAAFTPGPAVLDKVSDWAIDMAMREGSDEMRATVAHGSPYAYFKLSRGDVRISLPAAGQRLSEGADPRVLVLRVNGKVYAVFGPSAVRWEQRAADQWLGHLPAGSGYFSVAALPDDSAQTLQLLTRHAYAFVRDTRADWHYDKASSTVRTTFSVSTQVMEGPDNGPLLGLYPHQWHNNPSVQDRLGPSFDTVRGKIRLLAAPQFSVQRRYSGFVPHWPKLAEGPRLAEFNEQFKRDLRRRRSLIPVRENPDDWRVSVYWQGKGLTRVTQLAAIAEQQGDLEAREQLLAVAKERMAWWFSAQGKRSYFHYDKGLGTVVAYPDEFFAVEQMNDHHFHYGYWIRAAAEIALRDPAWAAQDQWGAMVQALVADIATAQRGRADFPFLRNFDSYEGHSWAVGVGGAGSYGQWGNNQESSSEAVNAWAGLILWGEVTGQSELRDLGVYLYTSEIEAIQHYWFDIHHLVFAPEYQSTHASMVFGAKYAHNTWWTDEPRQIHGINLLPVATFSTYLGRDADFVKRKLAAMQRESAAYQARGKFPKNPPPQDVWQDIFCKHLALVDPVAALAQWKPNGSVEDGETATHTLHWMLSLQDMGTPDTSVSADTTLYQVFRRPDGQRTYLAYNAGKTPITVHFSDGKVLDVAPATLARGR</sequence>
<dbReference type="EMBL" id="JBIGHZ010000001">
    <property type="protein sequence ID" value="MFG6447372.1"/>
    <property type="molecule type" value="Genomic_DNA"/>
</dbReference>
<dbReference type="Gene3D" id="2.70.98.30">
    <property type="entry name" value="Golgi alpha-mannosidase II, domain 4"/>
    <property type="match status" value="1"/>
</dbReference>
<keyword evidence="7" id="KW-0961">Cell wall biogenesis/degradation</keyword>
<name>A0ABW7FSS4_9BURK</name>
<dbReference type="PROSITE" id="PS52008">
    <property type="entry name" value="GH81"/>
    <property type="match status" value="1"/>
</dbReference>
<gene>
    <name evidence="11" type="ORF">ACG0Z6_03840</name>
</gene>
<feature type="signal peptide" evidence="9">
    <location>
        <begin position="1"/>
        <end position="23"/>
    </location>
</feature>
<evidence type="ECO:0000259" key="10">
    <source>
        <dbReference type="Pfam" id="PF17652"/>
    </source>
</evidence>
<evidence type="ECO:0000256" key="1">
    <source>
        <dbReference type="ARBA" id="ARBA00000382"/>
    </source>
</evidence>
<keyword evidence="4 11" id="KW-0378">Hydrolase</keyword>
<feature type="domain" description="Glycosyl hydrolase family 81 C-terminal" evidence="10">
    <location>
        <begin position="377"/>
        <end position="689"/>
    </location>
</feature>
<dbReference type="GO" id="GO:0016787">
    <property type="term" value="F:hydrolase activity"/>
    <property type="evidence" value="ECO:0007669"/>
    <property type="project" value="UniProtKB-KW"/>
</dbReference>
<dbReference type="RefSeq" id="WP_394458739.1">
    <property type="nucleotide sequence ID" value="NZ_JBIGHZ010000001.1"/>
</dbReference>
<evidence type="ECO:0000256" key="9">
    <source>
        <dbReference type="SAM" id="SignalP"/>
    </source>
</evidence>
<accession>A0ABW7FSS4</accession>
<proteinExistence type="inferred from homology"/>
<dbReference type="InterPro" id="IPR040720">
    <property type="entry name" value="GH81_C"/>
</dbReference>
<evidence type="ECO:0000256" key="7">
    <source>
        <dbReference type="ARBA" id="ARBA00023316"/>
    </source>
</evidence>
<dbReference type="PANTHER" id="PTHR31983">
    <property type="entry name" value="ENDO-1,3(4)-BETA-GLUCANASE 1"/>
    <property type="match status" value="1"/>
</dbReference>
<comment type="caution">
    <text evidence="11">The sequence shown here is derived from an EMBL/GenBank/DDBJ whole genome shotgun (WGS) entry which is preliminary data.</text>
</comment>
<feature type="chain" id="PRO_5046480973" description="glucan endo-1,3-beta-D-glucosidase" evidence="9">
    <location>
        <begin position="24"/>
        <end position="768"/>
    </location>
</feature>
<evidence type="ECO:0000256" key="4">
    <source>
        <dbReference type="ARBA" id="ARBA00022801"/>
    </source>
</evidence>
<keyword evidence="6" id="KW-0326">Glycosidase</keyword>
<evidence type="ECO:0000256" key="6">
    <source>
        <dbReference type="ARBA" id="ARBA00023295"/>
    </source>
</evidence>
<dbReference type="EC" id="3.2.1.39" evidence="3"/>
<evidence type="ECO:0000313" key="11">
    <source>
        <dbReference type="EMBL" id="MFG6447372.1"/>
    </source>
</evidence>
<protein>
    <recommendedName>
        <fullName evidence="3">glucan endo-1,3-beta-D-glucosidase</fullName>
        <ecNumber evidence="3">3.2.1.39</ecNumber>
    </recommendedName>
</protein>
<reference evidence="11 12" key="1">
    <citation type="submission" date="2024-08" db="EMBL/GenBank/DDBJ databases">
        <authorList>
            <person name="Lu H."/>
        </authorList>
    </citation>
    <scope>NUCLEOTIDE SEQUENCE [LARGE SCALE GENOMIC DNA]</scope>
    <source>
        <strain evidence="11 12">BYS180W</strain>
    </source>
</reference>
<comment type="similarity">
    <text evidence="2">Belongs to the glycosyl hydrolase 81 family.</text>
</comment>
<evidence type="ECO:0000256" key="3">
    <source>
        <dbReference type="ARBA" id="ARBA00012780"/>
    </source>
</evidence>
<keyword evidence="5" id="KW-0119">Carbohydrate metabolism</keyword>
<dbReference type="PANTHER" id="PTHR31983:SF0">
    <property type="entry name" value="GLUCAN ENDO-1,3-BETA-D-GLUCOSIDASE 2"/>
    <property type="match status" value="1"/>
</dbReference>
<keyword evidence="8" id="KW-0624">Polysaccharide degradation</keyword>
<dbReference type="Pfam" id="PF17652">
    <property type="entry name" value="Glyco_hydro81C"/>
    <property type="match status" value="1"/>
</dbReference>
<evidence type="ECO:0000256" key="8">
    <source>
        <dbReference type="ARBA" id="ARBA00023326"/>
    </source>
</evidence>
<comment type="catalytic activity">
    <reaction evidence="1">
        <text>Hydrolysis of (1-&gt;3)-beta-D-glucosidic linkages in (1-&gt;3)-beta-D-glucans.</text>
        <dbReference type="EC" id="3.2.1.39"/>
    </reaction>
</comment>
<keyword evidence="9" id="KW-0732">Signal</keyword>
<dbReference type="InterPro" id="IPR005200">
    <property type="entry name" value="Endo-beta-glucanase"/>
</dbReference>